<dbReference type="CDD" id="cd01115">
    <property type="entry name" value="SLC13_permease"/>
    <property type="match status" value="1"/>
</dbReference>
<feature type="transmembrane region" description="Helical" evidence="7">
    <location>
        <begin position="64"/>
        <end position="87"/>
    </location>
</feature>
<keyword evidence="6 7" id="KW-0472">Membrane</keyword>
<dbReference type="Gene3D" id="3.30.70.1450">
    <property type="entry name" value="Regulator of K+ conductance, C-terminal domain"/>
    <property type="match status" value="2"/>
</dbReference>
<evidence type="ECO:0000256" key="4">
    <source>
        <dbReference type="ARBA" id="ARBA00022737"/>
    </source>
</evidence>
<gene>
    <name evidence="9" type="ORF">CWD77_00585</name>
</gene>
<evidence type="ECO:0000313" key="10">
    <source>
        <dbReference type="Proteomes" id="UP000233398"/>
    </source>
</evidence>
<dbReference type="InterPro" id="IPR051679">
    <property type="entry name" value="DASS-Related_Transporters"/>
</dbReference>
<dbReference type="Proteomes" id="UP000233398">
    <property type="component" value="Unassembled WGS sequence"/>
</dbReference>
<proteinExistence type="predicted"/>
<reference evidence="9 10" key="1">
    <citation type="submission" date="2017-11" db="EMBL/GenBank/DDBJ databases">
        <title>Rhodohalobacter 15182 sp. nov., isolated from a salt lake.</title>
        <authorList>
            <person name="Han S."/>
        </authorList>
    </citation>
    <scope>NUCLEOTIDE SEQUENCE [LARGE SCALE GENOMIC DNA]</scope>
    <source>
        <strain evidence="9 10">15182</strain>
    </source>
</reference>
<dbReference type="Pfam" id="PF03600">
    <property type="entry name" value="CitMHS"/>
    <property type="match status" value="1"/>
</dbReference>
<evidence type="ECO:0000259" key="8">
    <source>
        <dbReference type="PROSITE" id="PS51202"/>
    </source>
</evidence>
<dbReference type="InterPro" id="IPR006037">
    <property type="entry name" value="RCK_C"/>
</dbReference>
<feature type="transmembrane region" description="Helical" evidence="7">
    <location>
        <begin position="496"/>
        <end position="516"/>
    </location>
</feature>
<evidence type="ECO:0000256" key="3">
    <source>
        <dbReference type="ARBA" id="ARBA00022692"/>
    </source>
</evidence>
<evidence type="ECO:0000256" key="6">
    <source>
        <dbReference type="ARBA" id="ARBA00023136"/>
    </source>
</evidence>
<feature type="domain" description="RCK C-terminal" evidence="8">
    <location>
        <begin position="219"/>
        <end position="303"/>
    </location>
</feature>
<feature type="transmembrane region" description="Helical" evidence="7">
    <location>
        <begin position="411"/>
        <end position="428"/>
    </location>
</feature>
<sequence>MLLYLSILITDFILADQIILGAILFIMLIFFVIGKPRYDIVAIFGLIAATLFGLVPGEEAFRGFAHPAVITIAAVLILSRGLINAGVVDIVSNRLETLGSNITLQTAAITTLVAVCSAFMNNVGAVALLMPVAIQLARKYDRPPSMLLMPLAFGSLLGGLITLIGTPPNIIVAGFRETANASPFGMLDFAWVGIPVAIGGILFITFFSRFLVPRREGQTSREDVFHIEDYTTEVRVPADSKLAGLNLEEFKHQKDREVVIAGIIRDKHRILSPSRNEKIEAGDTLIVEAGTEDLERFLLQNGLELKGTQKMGEAHFGSDIVRMVETVIMPDSVLESKTVREMDLRWRYGVNLLAVARKGKRINERLAKIRFQAGDMLLLQIQKGNLHDTFQQLNLVMLNEREIFLSKKRNLLGAMAIFALAVGLSTFNLMRIEIALAGAAATFALFRFVKLRELYQSVDWPIVVFLGAIIPVAEALEPTGTADLISSLLLDQSDRMAPFMIVGSVLITTMLLANLVNKVSAVLMAPIAINMAQQLDVSADPLLMAVAIGATCAFLTPLGHQSNILVLGPGGYDFTDYWKLGLPLSIIVILISVPAILWAWPF</sequence>
<feature type="transmembrane region" description="Helical" evidence="7">
    <location>
        <begin position="580"/>
        <end position="600"/>
    </location>
</feature>
<accession>A0A2N0VIQ3</accession>
<dbReference type="GO" id="GO:0005886">
    <property type="term" value="C:plasma membrane"/>
    <property type="evidence" value="ECO:0007669"/>
    <property type="project" value="TreeGrafter"/>
</dbReference>
<comment type="subcellular location">
    <subcellularLocation>
        <location evidence="1">Membrane</location>
        <topology evidence="1">Multi-pass membrane protein</topology>
    </subcellularLocation>
</comment>
<dbReference type="Pfam" id="PF02080">
    <property type="entry name" value="TrkA_C"/>
    <property type="match status" value="2"/>
</dbReference>
<feature type="transmembrane region" description="Helical" evidence="7">
    <location>
        <begin position="458"/>
        <end position="476"/>
    </location>
</feature>
<feature type="transmembrane region" description="Helical" evidence="7">
    <location>
        <begin position="434"/>
        <end position="451"/>
    </location>
</feature>
<comment type="caution">
    <text evidence="9">The sequence shown here is derived from an EMBL/GenBank/DDBJ whole genome shotgun (WGS) entry which is preliminary data.</text>
</comment>
<keyword evidence="10" id="KW-1185">Reference proteome</keyword>
<dbReference type="PANTHER" id="PTHR43652:SF2">
    <property type="entry name" value="BASIC AMINO ACID ANTIPORTER YFCC-RELATED"/>
    <property type="match status" value="1"/>
</dbReference>
<dbReference type="GO" id="GO:0008324">
    <property type="term" value="F:monoatomic cation transmembrane transporter activity"/>
    <property type="evidence" value="ECO:0007669"/>
    <property type="project" value="InterPro"/>
</dbReference>
<feature type="transmembrane region" description="Helical" evidence="7">
    <location>
        <begin position="107"/>
        <end position="134"/>
    </location>
</feature>
<feature type="transmembrane region" description="Helical" evidence="7">
    <location>
        <begin position="189"/>
        <end position="212"/>
    </location>
</feature>
<dbReference type="GO" id="GO:0006813">
    <property type="term" value="P:potassium ion transport"/>
    <property type="evidence" value="ECO:0007669"/>
    <property type="project" value="InterPro"/>
</dbReference>
<evidence type="ECO:0000256" key="7">
    <source>
        <dbReference type="SAM" id="Phobius"/>
    </source>
</evidence>
<evidence type="ECO:0000313" key="9">
    <source>
        <dbReference type="EMBL" id="PKD44008.1"/>
    </source>
</evidence>
<feature type="transmembrane region" description="Helical" evidence="7">
    <location>
        <begin position="146"/>
        <end position="165"/>
    </location>
</feature>
<dbReference type="InterPro" id="IPR004680">
    <property type="entry name" value="Cit_transptr-like_dom"/>
</dbReference>
<keyword evidence="5 7" id="KW-1133">Transmembrane helix</keyword>
<dbReference type="InterPro" id="IPR036721">
    <property type="entry name" value="RCK_C_sf"/>
</dbReference>
<feature type="domain" description="RCK C-terminal" evidence="8">
    <location>
        <begin position="311"/>
        <end position="396"/>
    </location>
</feature>
<feature type="transmembrane region" description="Helical" evidence="7">
    <location>
        <begin position="12"/>
        <end position="34"/>
    </location>
</feature>
<dbReference type="SUPFAM" id="SSF116726">
    <property type="entry name" value="TrkA C-terminal domain-like"/>
    <property type="match status" value="2"/>
</dbReference>
<dbReference type="AlphaFoldDB" id="A0A2N0VIQ3"/>
<evidence type="ECO:0000256" key="5">
    <source>
        <dbReference type="ARBA" id="ARBA00022989"/>
    </source>
</evidence>
<keyword evidence="4" id="KW-0677">Repeat</keyword>
<organism evidence="9 10">
    <name type="scientific">Rhodohalobacter barkolensis</name>
    <dbReference type="NCBI Taxonomy" id="2053187"/>
    <lineage>
        <taxon>Bacteria</taxon>
        <taxon>Pseudomonadati</taxon>
        <taxon>Balneolota</taxon>
        <taxon>Balneolia</taxon>
        <taxon>Balneolales</taxon>
        <taxon>Balneolaceae</taxon>
        <taxon>Rhodohalobacter</taxon>
    </lineage>
</organism>
<dbReference type="EMBL" id="PISP01000001">
    <property type="protein sequence ID" value="PKD44008.1"/>
    <property type="molecule type" value="Genomic_DNA"/>
</dbReference>
<dbReference type="PANTHER" id="PTHR43652">
    <property type="entry name" value="BASIC AMINO ACID ANTIPORTER YFCC-RELATED"/>
    <property type="match status" value="1"/>
</dbReference>
<dbReference type="PROSITE" id="PS51202">
    <property type="entry name" value="RCK_C"/>
    <property type="match status" value="2"/>
</dbReference>
<name>A0A2N0VIQ3_9BACT</name>
<protein>
    <submittedName>
        <fullName evidence="9">SLC13 family permease</fullName>
    </submittedName>
</protein>
<evidence type="ECO:0000256" key="1">
    <source>
        <dbReference type="ARBA" id="ARBA00004141"/>
    </source>
</evidence>
<keyword evidence="2" id="KW-0813">Transport</keyword>
<feature type="transmembrane region" description="Helical" evidence="7">
    <location>
        <begin position="537"/>
        <end position="560"/>
    </location>
</feature>
<keyword evidence="3 7" id="KW-0812">Transmembrane</keyword>
<feature type="transmembrane region" description="Helical" evidence="7">
    <location>
        <begin position="40"/>
        <end position="57"/>
    </location>
</feature>
<evidence type="ECO:0000256" key="2">
    <source>
        <dbReference type="ARBA" id="ARBA00022448"/>
    </source>
</evidence>